<keyword evidence="1" id="KW-0472">Membrane</keyword>
<feature type="transmembrane region" description="Helical" evidence="1">
    <location>
        <begin position="6"/>
        <end position="29"/>
    </location>
</feature>
<proteinExistence type="predicted"/>
<keyword evidence="1" id="KW-1133">Transmembrane helix</keyword>
<dbReference type="AlphaFoldDB" id="A0A645ADX6"/>
<protein>
    <submittedName>
        <fullName evidence="2">Uncharacterized protein</fullName>
    </submittedName>
</protein>
<dbReference type="Gene3D" id="1.20.1530.20">
    <property type="match status" value="1"/>
</dbReference>
<evidence type="ECO:0000313" key="2">
    <source>
        <dbReference type="EMBL" id="MPM51370.1"/>
    </source>
</evidence>
<evidence type="ECO:0000256" key="1">
    <source>
        <dbReference type="SAM" id="Phobius"/>
    </source>
</evidence>
<gene>
    <name evidence="2" type="ORF">SDC9_98118</name>
</gene>
<dbReference type="InterPro" id="IPR038770">
    <property type="entry name" value="Na+/solute_symporter_sf"/>
</dbReference>
<comment type="caution">
    <text evidence="2">The sequence shown here is derived from an EMBL/GenBank/DDBJ whole genome shotgun (WGS) entry which is preliminary data.</text>
</comment>
<reference evidence="2" key="1">
    <citation type="submission" date="2019-08" db="EMBL/GenBank/DDBJ databases">
        <authorList>
            <person name="Kucharzyk K."/>
            <person name="Murdoch R.W."/>
            <person name="Higgins S."/>
            <person name="Loffler F."/>
        </authorList>
    </citation>
    <scope>NUCLEOTIDE SEQUENCE</scope>
</reference>
<sequence>MTENPAYLVNAILILVVFYGFNFFLSTLAARWILGPADGYALLYGTVMRNLSIALGIAVSAFGPETALVVTLAFIIQVQGAAWYGKLAPKYGWLDKKNSARTT</sequence>
<keyword evidence="1" id="KW-0812">Transmembrane</keyword>
<organism evidence="2">
    <name type="scientific">bioreactor metagenome</name>
    <dbReference type="NCBI Taxonomy" id="1076179"/>
    <lineage>
        <taxon>unclassified sequences</taxon>
        <taxon>metagenomes</taxon>
        <taxon>ecological metagenomes</taxon>
    </lineage>
</organism>
<name>A0A645ADX6_9ZZZZ</name>
<accession>A0A645ADX6</accession>
<dbReference type="EMBL" id="VSSQ01013382">
    <property type="protein sequence ID" value="MPM51370.1"/>
    <property type="molecule type" value="Genomic_DNA"/>
</dbReference>